<name>A0A0D2KTM4_9EURO</name>
<feature type="compositionally biased region" description="Low complexity" evidence="1">
    <location>
        <begin position="53"/>
        <end position="62"/>
    </location>
</feature>
<dbReference type="VEuPathDB" id="FungiDB:Z520_03809"/>
<organism evidence="3 4">
    <name type="scientific">Fonsecaea multimorphosa CBS 102226</name>
    <dbReference type="NCBI Taxonomy" id="1442371"/>
    <lineage>
        <taxon>Eukaryota</taxon>
        <taxon>Fungi</taxon>
        <taxon>Dikarya</taxon>
        <taxon>Ascomycota</taxon>
        <taxon>Pezizomycotina</taxon>
        <taxon>Eurotiomycetes</taxon>
        <taxon>Chaetothyriomycetidae</taxon>
        <taxon>Chaetothyriales</taxon>
        <taxon>Herpotrichiellaceae</taxon>
        <taxon>Fonsecaea</taxon>
    </lineage>
</organism>
<evidence type="ECO:0000313" key="3">
    <source>
        <dbReference type="EMBL" id="KIY00124.1"/>
    </source>
</evidence>
<evidence type="ECO:0008006" key="5">
    <source>
        <dbReference type="Google" id="ProtNLM"/>
    </source>
</evidence>
<gene>
    <name evidence="3" type="ORF">Z520_03809</name>
</gene>
<dbReference type="Proteomes" id="UP000053411">
    <property type="component" value="Unassembled WGS sequence"/>
</dbReference>
<dbReference type="AlphaFoldDB" id="A0A0D2KTM4"/>
<dbReference type="STRING" id="1442371.A0A0D2KTM4"/>
<dbReference type="RefSeq" id="XP_016634246.1">
    <property type="nucleotide sequence ID" value="XM_016774319.1"/>
</dbReference>
<keyword evidence="4" id="KW-1185">Reference proteome</keyword>
<evidence type="ECO:0000256" key="1">
    <source>
        <dbReference type="SAM" id="MobiDB-lite"/>
    </source>
</evidence>
<feature type="signal peptide" evidence="2">
    <location>
        <begin position="1"/>
        <end position="19"/>
    </location>
</feature>
<protein>
    <recommendedName>
        <fullName evidence="5">SCP domain-containing protein</fullName>
    </recommendedName>
</protein>
<sequence length="293" mass="31387">MRFASVALVAAAMSLLVSALPTQINDEGVKPLPEGEPPFAYHGALEHPPLAPAVPAAPAAPVNKQREAEGDAPEEHPEPTTPASTEPEPEGGVDVAGAPAGIVDRSDDYLGQSVVYNNCPFAVHSNIVHGPRPGVEGPPEEIYSILQPQQVLSHPFAHDPQMGVSWKLWRTDVDNTAPVQFEWTWHNSFQRTWYDLSMINAGKAAWLNEDAHQGEAIVGDKDGLGAYVGEVAIKHAFKEEGMTLTPNVVGGNCVPLHCAPGEEFCTASYNVHNDWGQQHDCGEAVDLTLTLCG</sequence>
<reference evidence="3 4" key="1">
    <citation type="submission" date="2015-01" db="EMBL/GenBank/DDBJ databases">
        <title>The Genome Sequence of Fonsecaea multimorphosa CBS 102226.</title>
        <authorList>
            <consortium name="The Broad Institute Genomics Platform"/>
            <person name="Cuomo C."/>
            <person name="de Hoog S."/>
            <person name="Gorbushina A."/>
            <person name="Stielow B."/>
            <person name="Teixiera M."/>
            <person name="Abouelleil A."/>
            <person name="Chapman S.B."/>
            <person name="Priest M."/>
            <person name="Young S.K."/>
            <person name="Wortman J."/>
            <person name="Nusbaum C."/>
            <person name="Birren B."/>
        </authorList>
    </citation>
    <scope>NUCLEOTIDE SEQUENCE [LARGE SCALE GENOMIC DNA]</scope>
    <source>
        <strain evidence="3 4">CBS 102226</strain>
    </source>
</reference>
<feature type="region of interest" description="Disordered" evidence="1">
    <location>
        <begin position="28"/>
        <end position="98"/>
    </location>
</feature>
<dbReference type="Pfam" id="PF04681">
    <property type="entry name" value="Bys1"/>
    <property type="match status" value="1"/>
</dbReference>
<dbReference type="OrthoDB" id="3682664at2759"/>
<evidence type="ECO:0000256" key="2">
    <source>
        <dbReference type="SAM" id="SignalP"/>
    </source>
</evidence>
<dbReference type="InterPro" id="IPR006771">
    <property type="entry name" value="CetA-like"/>
</dbReference>
<dbReference type="EMBL" id="KN848067">
    <property type="protein sequence ID" value="KIY00124.1"/>
    <property type="molecule type" value="Genomic_DNA"/>
</dbReference>
<accession>A0A0D2KTM4</accession>
<dbReference type="GeneID" id="27709555"/>
<feature type="chain" id="PRO_5002263137" description="SCP domain-containing protein" evidence="2">
    <location>
        <begin position="20"/>
        <end position="293"/>
    </location>
</feature>
<keyword evidence="2" id="KW-0732">Signal</keyword>
<evidence type="ECO:0000313" key="4">
    <source>
        <dbReference type="Proteomes" id="UP000053411"/>
    </source>
</evidence>
<feature type="compositionally biased region" description="Basic and acidic residues" evidence="1">
    <location>
        <begin position="64"/>
        <end position="78"/>
    </location>
</feature>
<proteinExistence type="predicted"/>